<accession>A0A3M2JEH2</accession>
<keyword evidence="2" id="KW-1133">Transmembrane helix</keyword>
<evidence type="ECO:0000313" key="4">
    <source>
        <dbReference type="Proteomes" id="UP000269289"/>
    </source>
</evidence>
<dbReference type="Proteomes" id="UP000269289">
    <property type="component" value="Unassembled WGS sequence"/>
</dbReference>
<keyword evidence="2" id="KW-0472">Membrane</keyword>
<dbReference type="AlphaFoldDB" id="A0A3M2JEH2"/>
<dbReference type="RefSeq" id="WP_122149399.1">
    <property type="nucleotide sequence ID" value="NZ_RFFI01000051.1"/>
</dbReference>
<sequence length="84" mass="8211">MRSSSAEARVTDPDDARLLGPWGRLVLGTLLVGAALLGPAVGYASAQFGDSATVTISITVPATSPSAPSSPAPTATLAAPPAVP</sequence>
<evidence type="ECO:0000313" key="3">
    <source>
        <dbReference type="EMBL" id="RMI09355.1"/>
    </source>
</evidence>
<keyword evidence="2" id="KW-0812">Transmembrane</keyword>
<dbReference type="EMBL" id="RFFI01000051">
    <property type="protein sequence ID" value="RMI09355.1"/>
    <property type="molecule type" value="Genomic_DNA"/>
</dbReference>
<evidence type="ECO:0000256" key="1">
    <source>
        <dbReference type="SAM" id="MobiDB-lite"/>
    </source>
</evidence>
<name>A0A3M2JEH2_9CELL</name>
<protein>
    <submittedName>
        <fullName evidence="3">Uncharacterized protein</fullName>
    </submittedName>
</protein>
<gene>
    <name evidence="3" type="ORF">EBM89_10600</name>
</gene>
<feature type="transmembrane region" description="Helical" evidence="2">
    <location>
        <begin position="22"/>
        <end position="44"/>
    </location>
</feature>
<proteinExistence type="predicted"/>
<keyword evidence="4" id="KW-1185">Reference proteome</keyword>
<feature type="region of interest" description="Disordered" evidence="1">
    <location>
        <begin position="62"/>
        <end position="84"/>
    </location>
</feature>
<organism evidence="3 4">
    <name type="scientific">Cellulomonas triticagri</name>
    <dbReference type="NCBI Taxonomy" id="2483352"/>
    <lineage>
        <taxon>Bacteria</taxon>
        <taxon>Bacillati</taxon>
        <taxon>Actinomycetota</taxon>
        <taxon>Actinomycetes</taxon>
        <taxon>Micrococcales</taxon>
        <taxon>Cellulomonadaceae</taxon>
        <taxon>Cellulomonas</taxon>
    </lineage>
</organism>
<evidence type="ECO:0000256" key="2">
    <source>
        <dbReference type="SAM" id="Phobius"/>
    </source>
</evidence>
<reference evidence="3 4" key="1">
    <citation type="submission" date="2018-10" db="EMBL/GenBank/DDBJ databases">
        <title>Isolation, diversity and antifungal activity of actinobacteria from wheat.</title>
        <authorList>
            <person name="Han C."/>
        </authorList>
    </citation>
    <scope>NUCLEOTIDE SEQUENCE [LARGE SCALE GENOMIC DNA]</scope>
    <source>
        <strain evidence="3 4">NEAU-YY56</strain>
    </source>
</reference>
<comment type="caution">
    <text evidence="3">The sequence shown here is derived from an EMBL/GenBank/DDBJ whole genome shotgun (WGS) entry which is preliminary data.</text>
</comment>